<dbReference type="Gene3D" id="3.30.560.10">
    <property type="entry name" value="Glucose Oxidase, domain 3"/>
    <property type="match status" value="1"/>
</dbReference>
<evidence type="ECO:0000313" key="1">
    <source>
        <dbReference type="EMBL" id="RSM18548.1"/>
    </source>
</evidence>
<keyword evidence="2" id="KW-1185">Reference proteome</keyword>
<proteinExistence type="predicted"/>
<dbReference type="EMBL" id="NIZV01000021">
    <property type="protein sequence ID" value="RSM18548.1"/>
    <property type="molecule type" value="Genomic_DNA"/>
</dbReference>
<dbReference type="Proteomes" id="UP000288429">
    <property type="component" value="Unassembled WGS sequence"/>
</dbReference>
<dbReference type="SUPFAM" id="SSF54373">
    <property type="entry name" value="FAD-linked reductases, C-terminal domain"/>
    <property type="match status" value="1"/>
</dbReference>
<reference evidence="1 2" key="1">
    <citation type="submission" date="2017-06" db="EMBL/GenBank/DDBJ databases">
        <title>Cmopartive genomic analysis of Ambrosia Fusariam Clade fungi.</title>
        <authorList>
            <person name="Stajich J.E."/>
            <person name="Carrillo J."/>
            <person name="Kijimoto T."/>
            <person name="Eskalen A."/>
            <person name="O'Donnell K."/>
            <person name="Kasson M."/>
        </authorList>
    </citation>
    <scope>NUCLEOTIDE SEQUENCE [LARGE SCALE GENOMIC DNA]</scope>
    <source>
        <strain evidence="1 2">NRRL 20438</strain>
    </source>
</reference>
<name>A0A428UW77_9HYPO</name>
<evidence type="ECO:0000313" key="2">
    <source>
        <dbReference type="Proteomes" id="UP000288429"/>
    </source>
</evidence>
<organism evidence="1 2">
    <name type="scientific">Fusarium ambrosium</name>
    <dbReference type="NCBI Taxonomy" id="131363"/>
    <lineage>
        <taxon>Eukaryota</taxon>
        <taxon>Fungi</taxon>
        <taxon>Dikarya</taxon>
        <taxon>Ascomycota</taxon>
        <taxon>Pezizomycotina</taxon>
        <taxon>Sordariomycetes</taxon>
        <taxon>Hypocreomycetidae</taxon>
        <taxon>Hypocreales</taxon>
        <taxon>Nectriaceae</taxon>
        <taxon>Fusarium</taxon>
        <taxon>Fusarium solani species complex</taxon>
    </lineage>
</organism>
<sequence length="71" mass="8045">MFSRAFQYHYTTPKSGYPGEVTVNSSDPLVQPNINLNFFADDLDIIPMREDLKVAVGQKGANMIKAEYKVY</sequence>
<gene>
    <name evidence="1" type="ORF">CDV31_002684</name>
</gene>
<protein>
    <submittedName>
        <fullName evidence="1">Uncharacterized protein</fullName>
    </submittedName>
</protein>
<comment type="caution">
    <text evidence="1">The sequence shown here is derived from an EMBL/GenBank/DDBJ whole genome shotgun (WGS) entry which is preliminary data.</text>
</comment>
<accession>A0A428UW77</accession>
<dbReference type="AlphaFoldDB" id="A0A428UW77"/>